<reference evidence="2" key="1">
    <citation type="submission" date="2023-03" db="EMBL/GenBank/DDBJ databases">
        <title>Massive genome expansion in bonnet fungi (Mycena s.s.) driven by repeated elements and novel gene families across ecological guilds.</title>
        <authorList>
            <consortium name="Lawrence Berkeley National Laboratory"/>
            <person name="Harder C.B."/>
            <person name="Miyauchi S."/>
            <person name="Viragh M."/>
            <person name="Kuo A."/>
            <person name="Thoen E."/>
            <person name="Andreopoulos B."/>
            <person name="Lu D."/>
            <person name="Skrede I."/>
            <person name="Drula E."/>
            <person name="Henrissat B."/>
            <person name="Morin E."/>
            <person name="Kohler A."/>
            <person name="Barry K."/>
            <person name="LaButti K."/>
            <person name="Morin E."/>
            <person name="Salamov A."/>
            <person name="Lipzen A."/>
            <person name="Mereny Z."/>
            <person name="Hegedus B."/>
            <person name="Baldrian P."/>
            <person name="Stursova M."/>
            <person name="Weitz H."/>
            <person name="Taylor A."/>
            <person name="Grigoriev I.V."/>
            <person name="Nagy L.G."/>
            <person name="Martin F."/>
            <person name="Kauserud H."/>
        </authorList>
    </citation>
    <scope>NUCLEOTIDE SEQUENCE</scope>
    <source>
        <strain evidence="2">CBHHK188m</strain>
    </source>
</reference>
<dbReference type="InterPro" id="IPR024983">
    <property type="entry name" value="CHAT_dom"/>
</dbReference>
<proteinExistence type="predicted"/>
<organism evidence="2 3">
    <name type="scientific">Mycena maculata</name>
    <dbReference type="NCBI Taxonomy" id="230809"/>
    <lineage>
        <taxon>Eukaryota</taxon>
        <taxon>Fungi</taxon>
        <taxon>Dikarya</taxon>
        <taxon>Basidiomycota</taxon>
        <taxon>Agaricomycotina</taxon>
        <taxon>Agaricomycetes</taxon>
        <taxon>Agaricomycetidae</taxon>
        <taxon>Agaricales</taxon>
        <taxon>Marasmiineae</taxon>
        <taxon>Mycenaceae</taxon>
        <taxon>Mycena</taxon>
    </lineage>
</organism>
<dbReference type="Proteomes" id="UP001215280">
    <property type="component" value="Unassembled WGS sequence"/>
</dbReference>
<evidence type="ECO:0000313" key="3">
    <source>
        <dbReference type="Proteomes" id="UP001215280"/>
    </source>
</evidence>
<evidence type="ECO:0000313" key="2">
    <source>
        <dbReference type="EMBL" id="KAJ7751795.1"/>
    </source>
</evidence>
<feature type="domain" description="CHAT" evidence="1">
    <location>
        <begin position="807"/>
        <end position="1093"/>
    </location>
</feature>
<dbReference type="InterPro" id="IPR011990">
    <property type="entry name" value="TPR-like_helical_dom_sf"/>
</dbReference>
<sequence>MEPRIVHLHNIRIRSTFNPHDDLPPGMQMLAHLIVDGTIVHETVPVASEDTGDSSLSWKLRFDCSVPSDTPTFRLAILRKTRVTRLIGSIEIARGEGLSSGESKKPLRFSVFKVNLDGPLLQLTAAFSITKLEPSGFDAHVSGIQMGSVTIQAIMHDLEKLRDDLTENQIDSQLLTVMHERILLLSSAESIRGKFLDLMGHMASILNILGCSLLSRFEHLGDVDDLNNSVSVGREAVNLVSDTDSEKPSMLNDLGTSLSYRSKRLDNIDDLTQAVLMQEDAVRLTPADDLERPGRLNNLASFLLDQFDRLGNPEDLSRAVTIQEEAVKGVSMLEDAVNLTSDDDPSMAVRLGHLGIFGDVPLEEANRRTPDGHIDKPDRMSSLGFGALADINNSVLIHQDAINLIADTNPGKTLILKNLSIALYTRFESRRAVDDLNLLRTPKGHPDLPSRANMLGNALQVRFQSMGDINDLNREISALEDALELTENTHPDKPTWLTTLGNALSDRDINRCVSLREEAVGLLPDGHPDKSLCLSQRFQRLRDINDWRRMIHHYSSAAPATCWAEGLPRNHPSVLAAYQVALNLLPEVSWLGLSINDRHHHILEAGRVARDGAAAAIFLDQPHKAVEWLEQGRSIIWGQQLELRTPGEDLRKHHPALADRLELLSSKLEGVNREASHSEMMGPGKVHTLQSIAGQSHSYAEERDRLLKDIRQLDGFQRFLLPKTVAELSEAAQKGPVVVLNIVKDRTDALILIEGFGDEPMHVPLGDFTFDDAQALVKSLGTLLHGSRMFGRREGQRPPEETFSLILSRLWVRVVKPVLDALAITRPSTEDLIRIWWCLTGPLTFLPIHAAGIYGEGEFFGSKLLDFVISSYVPSLTALIQGLRPQSDTQPGVKLLAVAQAAASGQSYLPGTEQELSNIEQLASAARIPLLRLEGDRASVDNVRQGMRDSHWVHFACHGVQDRSDPTKSALLLAHSSWLTLSDIIELSLPDADFAFLSACETATGDKSLQEESVHLAAGILLAGYRGAVATMWTIMDNDAPQIAHDVYEHLFKASPPDPTHAAEALHFAVRRLRTGSGGNKSFSHWVPFIHVGV</sequence>
<name>A0AAD7IWA4_9AGAR</name>
<dbReference type="AlphaFoldDB" id="A0AAD7IWA4"/>
<comment type="caution">
    <text evidence="2">The sequence shown here is derived from an EMBL/GenBank/DDBJ whole genome shotgun (WGS) entry which is preliminary data.</text>
</comment>
<accession>A0AAD7IWA4</accession>
<gene>
    <name evidence="2" type="ORF">DFH07DRAFT_1032292</name>
</gene>
<evidence type="ECO:0000259" key="1">
    <source>
        <dbReference type="Pfam" id="PF12770"/>
    </source>
</evidence>
<dbReference type="Gene3D" id="1.25.40.10">
    <property type="entry name" value="Tetratricopeptide repeat domain"/>
    <property type="match status" value="1"/>
</dbReference>
<keyword evidence="3" id="KW-1185">Reference proteome</keyword>
<dbReference type="EMBL" id="JARJLG010000077">
    <property type="protein sequence ID" value="KAJ7751795.1"/>
    <property type="molecule type" value="Genomic_DNA"/>
</dbReference>
<protein>
    <submittedName>
        <fullName evidence="2">CHAT domain-containing protein</fullName>
    </submittedName>
</protein>
<dbReference type="Pfam" id="PF12770">
    <property type="entry name" value="CHAT"/>
    <property type="match status" value="1"/>
</dbReference>